<feature type="region of interest" description="Disordered" evidence="1">
    <location>
        <begin position="35"/>
        <end position="81"/>
    </location>
</feature>
<feature type="region of interest" description="Disordered" evidence="1">
    <location>
        <begin position="305"/>
        <end position="356"/>
    </location>
</feature>
<name>A0A2K0UI77_TRIHA</name>
<organism evidence="2 3">
    <name type="scientific">Trichoderma harzianum</name>
    <name type="common">Hypocrea lixii</name>
    <dbReference type="NCBI Taxonomy" id="5544"/>
    <lineage>
        <taxon>Eukaryota</taxon>
        <taxon>Fungi</taxon>
        <taxon>Dikarya</taxon>
        <taxon>Ascomycota</taxon>
        <taxon>Pezizomycotina</taxon>
        <taxon>Sordariomycetes</taxon>
        <taxon>Hypocreomycetidae</taxon>
        <taxon>Hypocreales</taxon>
        <taxon>Hypocreaceae</taxon>
        <taxon>Trichoderma</taxon>
    </lineage>
</organism>
<dbReference type="EMBL" id="MTYI01000027">
    <property type="protein sequence ID" value="PNP57465.1"/>
    <property type="molecule type" value="Genomic_DNA"/>
</dbReference>
<protein>
    <submittedName>
        <fullName evidence="2">Uncharacterized protein</fullName>
    </submittedName>
</protein>
<comment type="caution">
    <text evidence="2">The sequence shown here is derived from an EMBL/GenBank/DDBJ whole genome shotgun (WGS) entry which is preliminary data.</text>
</comment>
<gene>
    <name evidence="2" type="ORF">THARTR1_02463</name>
</gene>
<evidence type="ECO:0000256" key="1">
    <source>
        <dbReference type="SAM" id="MobiDB-lite"/>
    </source>
</evidence>
<proteinExistence type="predicted"/>
<feature type="compositionally biased region" description="Acidic residues" evidence="1">
    <location>
        <begin position="317"/>
        <end position="356"/>
    </location>
</feature>
<evidence type="ECO:0000313" key="3">
    <source>
        <dbReference type="Proteomes" id="UP000236290"/>
    </source>
</evidence>
<reference evidence="2 3" key="1">
    <citation type="submission" date="2017-02" db="EMBL/GenBank/DDBJ databases">
        <title>Genomes of Trichoderma spp. with biocontrol activity.</title>
        <authorList>
            <person name="Gardiner D."/>
            <person name="Kazan K."/>
            <person name="Vos C."/>
            <person name="Harvey P."/>
        </authorList>
    </citation>
    <scope>NUCLEOTIDE SEQUENCE [LARGE SCALE GENOMIC DNA]</scope>
    <source>
        <strain evidence="2 3">Tr1</strain>
    </source>
</reference>
<accession>A0A2K0UI77</accession>
<evidence type="ECO:0000313" key="2">
    <source>
        <dbReference type="EMBL" id="PNP57465.1"/>
    </source>
</evidence>
<sequence>MSSTFYTMDMDLEVTGDIDMIMDRRDILAQFDKWAEESDSEMSLGSENKENEEMDEDTPQSQPRPRKRTTRQPRSTSTKYRLGPRIELTEKDVDFEIYRDETAHDIPPWRREYYGSNLPALGEIHNEVKFKYAVNHQVRRHHRVLIMDAVEAGDEQRADQLWNIAQEEPNTLERLGAAYVWDLDCDALDTWLWVQDKGYDRNWTERQKHRFVEFLEWVKPLMERAIVVAATDRAEAAHVDEWNNKLIALQFKTLELPNLDLVKDSMAQLFFVPIGEDENILHRADFTEWEQACIDGQWNGPGRWAPGEEAVPPLESDVSEEETEWEIAEETEVESEEDEEPYEIESGFEGDDLIAF</sequence>
<dbReference type="AlphaFoldDB" id="A0A2K0UI77"/>
<dbReference type="Proteomes" id="UP000236290">
    <property type="component" value="Unassembled WGS sequence"/>
</dbReference>
<dbReference type="OrthoDB" id="4899939at2759"/>